<evidence type="ECO:0000313" key="14">
    <source>
        <dbReference type="EMBL" id="AWO67784.1"/>
    </source>
</evidence>
<dbReference type="GO" id="GO:0016787">
    <property type="term" value="F:hydrolase activity"/>
    <property type="evidence" value="ECO:0007669"/>
    <property type="project" value="UniProtKB-KW"/>
</dbReference>
<dbReference type="GO" id="GO:0039694">
    <property type="term" value="P:viral RNA genome replication"/>
    <property type="evidence" value="ECO:0007669"/>
    <property type="project" value="InterPro"/>
</dbReference>
<keyword evidence="3 11" id="KW-0812">Transmembrane</keyword>
<keyword evidence="8" id="KW-0693">Viral RNA replication</keyword>
<evidence type="ECO:0000259" key="13">
    <source>
        <dbReference type="PROSITE" id="PS51218"/>
    </source>
</evidence>
<dbReference type="PROSITE" id="PS50507">
    <property type="entry name" value="RDRP_SSRNA_POS"/>
    <property type="match status" value="1"/>
</dbReference>
<evidence type="ECO:0000256" key="6">
    <source>
        <dbReference type="ARBA" id="ARBA00022801"/>
    </source>
</evidence>
<proteinExistence type="predicted"/>
<evidence type="ECO:0000256" key="3">
    <source>
        <dbReference type="ARBA" id="ARBA00022692"/>
    </source>
</evidence>
<dbReference type="EMBL" id="MF796975">
    <property type="protein sequence ID" value="AWO67784.1"/>
    <property type="molecule type" value="Genomic_RNA"/>
</dbReference>
<dbReference type="InterPro" id="IPR000605">
    <property type="entry name" value="Helicase_SF3_ssDNA/RNA_vir"/>
</dbReference>
<keyword evidence="6" id="KW-0378">Hydrolase</keyword>
<dbReference type="GO" id="GO:0005524">
    <property type="term" value="F:ATP binding"/>
    <property type="evidence" value="ECO:0007669"/>
    <property type="project" value="UniProtKB-KW"/>
</dbReference>
<name>A0A5K6SDI1_9SECO</name>
<keyword evidence="2" id="KW-0808">Transferase</keyword>
<feature type="compositionally biased region" description="Basic and acidic residues" evidence="10">
    <location>
        <begin position="1585"/>
        <end position="1605"/>
    </location>
</feature>
<keyword evidence="11" id="KW-0472">Membrane</keyword>
<sequence length="2227" mass="250131" precursor="true">MGYSRGSRGGADKPKLCGICFASFPDAQERKCHYRKYNCRDSGGQLGGLVSTGRCASAKERNLKVEADRKELESFCDEFLIEQDMEMTFMSDLFDFTEWFSGDPKTLGSCHHMSYGPGDSYISNPIYQASGLNVAEYAAFQNEKVKGTTREFLIPDRKHDAEVLTSVVRTAIVGGGFGSPTFDYTGLGGDELKYRFDSDDLWSDHSKGLGRFVSAGFTGPTERILSLELTLQDIDEMAQALSDEWAEWIYFEEDLEEYLEEDLNSKIALAVEIRALKATRVKKLAERAYDQAKEAPVIERCVSPDTVLQSADSYLPGTKWCYDSEDEDYFPVAPIDKFHNKKYNIDFIDYCDTEYQVQSSGTVYTETWFIDGCLPGYWFKRGVAIDEAVICEKLPLIGKSPLELMIQYQVEPTGDILLDIQRALFAYYEKEALPNKKYFDLNGVPTMIVLEDWRCDLRYCLYAPFIQGNQLKHLMVVLDAPLPGWLTDFPKRRKSGDLQASGWNPLRYFSKQATLGFLDGVVAKLRELLGPIVNAASFVWDLIIKAKDWAFKALEDMIEKRGEILRALLQPLLYVCGFLLFLGSLKGLKTIVEQLGIPLAILTGAAVGLGVYILVTFLGQAHMGALKRSTKIWDLVQSWDKPSEMKCIDEQIIEVLVEESPDKEEWVRELLASPHHVPECVIDLTHMKDLLSPQRCANFKQAFEVGASEASSPGMLFGSGFIWKILLLLCPLSMFGVSKTLSCAKDLITIQGGQDAAGRFFQDIVGGTQEVFYTITGEKSEFLDYIYATVGVDFQAWRSEVLELTTATPTSIFLGPQERLKRLRACKDKADRLILQMDSRKVPGAYITHFNNLLQSLDRALVECQQALSVGKWRKTPACIWLYGDSHVGKSVCSQYLIDDVLDSLDYAQTGRVFSRNGSDSFWSCYKNQSAVLYDDFGAVSEGGHFDEAEIIRLIAPAPLPLNMPNLEAKGSTCCTSDFVFITANQAGLTPSAVVHCKKAFENRRLILAEVTAVEGGRYRDRYRFTIHQKNEPYARDDRFQVMNYDQFMQYVVNQSKDHFSEQVDLRDAPHTQIFAAADQIAAEAEEGFRTAGITIPFCMLKGIEGRMVTYYNEEKFTEVTVELSEAEADIIHSRLDPQMITQRLQMLLPKAAYVNLKNHFGLGTDPFEQPNPYFNCSQRAKVIGRFLKPKVTEAQLETSKRGFLQVTKELAQGACKAISDAPFLVKLLLGFGALYFVGLPILGWLKSLYSAPSLMTFAALGTMRASGSLSSSQDQETRRTASGRERRRYLLEASGPGAVEAKSQDVETELASLSKHLVGFTSIDFPDHHYRGIALGGTRVLMVYHVWLELHSGCYKVGSLSKTFPFTVNRKNCKFQRIGLKDLVIVDFPPTFVSFPVLKLEKWLLASHDPFMAGSGWFMEMVFQRNGVLEVAREEADYTLLDTNDVYDAAFLKGVGLNKCVRYTICDDAGTGYRNDFFYVSQCGTPLVANYGKGKGLKIASIHVVHHFSATEKDTIIAGSGSLLTKEEYLEASLLLGDIKHPLETDRIQASGCLSGDEFFDAETVFPEGLLLPSQAPRQATNSEIHKSSISDSLEKLTGEKRKTEPAIISNRDTRLKDRNLDIFKKGMMKYKAVAADMSPTTDEEEKIWNLTWDSIFDLPGGIQNKCHLLSEDENLNGVNGDNEYRGMVVSTSEGWPEVLNRKSGEAGKERFLLGLPGCYTLNRELPMYQRILDLDALSATTIPCIVGLDTAKDERLPLSKIYQDVKTRLFTILPMEYNYLVRKYFGSFVAELMKLHNCIPTKVGINPLGYDWTILGKKMHAKGTNWFNGDYSRFDGVTPRCLLIEISDRITKLYGDEHRERRLHLMLAATTRLGVAGIGLYRVSGGIPSGFALTVIVNSLVNHFLVRWSWEHMMASSSLFFSDCVELAVVGDDNLVSVKQVAAEDFNLKKLSAFLAGFGFTLKDGSDKNKEILPEFNPPEKCDFLKRCFKARGDRYLAPLSWLSLSESLHWVRETNMTNAAATQNNVEGFLRELFHYGDKELYCKWRRDLISVCAENRVPHPTSYSFEELERSWLSGKTVASIFEKEEPEIVVLKDAASDVAPNVHIVPAQTCLKWKPGEVPTVVWCGPNCPNQLKNANGCFFIQAPQGSRYPLRNTVRNILKKVHQRSDEVYFAGALDQSLVHWVAAFYASMYRESFSHSKYMTAYFGDNDKGLLEAVTAAKGW</sequence>
<feature type="domain" description="RdRp catalytic" evidence="12">
    <location>
        <begin position="1826"/>
        <end position="1948"/>
    </location>
</feature>
<dbReference type="InterPro" id="IPR043128">
    <property type="entry name" value="Rev_trsase/Diguanyl_cyclase"/>
</dbReference>
<dbReference type="GO" id="GO:0003968">
    <property type="term" value="F:RNA-directed RNA polymerase activity"/>
    <property type="evidence" value="ECO:0007669"/>
    <property type="project" value="UniProtKB-KW"/>
</dbReference>
<dbReference type="PROSITE" id="PS51218">
    <property type="entry name" value="SF3_HELICASE_2"/>
    <property type="match status" value="1"/>
</dbReference>
<keyword evidence="5" id="KW-0547">Nucleotide-binding</keyword>
<dbReference type="SUPFAM" id="SSF56672">
    <property type="entry name" value="DNA/RNA polymerases"/>
    <property type="match status" value="1"/>
</dbReference>
<keyword evidence="4" id="KW-0548">Nucleotidyltransferase</keyword>
<feature type="transmembrane region" description="Helical" evidence="11">
    <location>
        <begin position="595"/>
        <end position="618"/>
    </location>
</feature>
<organism evidence="14">
    <name type="scientific">Strawberry latent ringspot virus</name>
    <dbReference type="NCBI Taxonomy" id="28351"/>
    <lineage>
        <taxon>Viruses</taxon>
        <taxon>Riboviria</taxon>
        <taxon>Orthornavirae</taxon>
        <taxon>Pisuviricota</taxon>
        <taxon>Pisoniviricetes</taxon>
        <taxon>Picornavirales</taxon>
        <taxon>Secoviridae</taxon>
        <taxon>Stralarivirus</taxon>
        <taxon>Stralarivirus fragariae</taxon>
    </lineage>
</organism>
<evidence type="ECO:0000256" key="1">
    <source>
        <dbReference type="ARBA" id="ARBA00022484"/>
    </source>
</evidence>
<evidence type="ECO:0000256" key="9">
    <source>
        <dbReference type="ARBA" id="ARBA00022989"/>
    </source>
</evidence>
<dbReference type="GO" id="GO:0003723">
    <property type="term" value="F:RNA binding"/>
    <property type="evidence" value="ECO:0007669"/>
    <property type="project" value="InterPro"/>
</dbReference>
<accession>A0A5K6SDI1</accession>
<evidence type="ECO:0000256" key="2">
    <source>
        <dbReference type="ARBA" id="ARBA00022679"/>
    </source>
</evidence>
<dbReference type="Gene3D" id="1.20.960.20">
    <property type="match status" value="1"/>
</dbReference>
<dbReference type="Pfam" id="PF00680">
    <property type="entry name" value="RdRP_1"/>
    <property type="match status" value="1"/>
</dbReference>
<evidence type="ECO:0000256" key="4">
    <source>
        <dbReference type="ARBA" id="ARBA00022695"/>
    </source>
</evidence>
<keyword evidence="7" id="KW-0067">ATP-binding</keyword>
<dbReference type="GO" id="GO:0003724">
    <property type="term" value="F:RNA helicase activity"/>
    <property type="evidence" value="ECO:0007669"/>
    <property type="project" value="InterPro"/>
</dbReference>
<dbReference type="Pfam" id="PF00910">
    <property type="entry name" value="RNA_helicase"/>
    <property type="match status" value="1"/>
</dbReference>
<dbReference type="InterPro" id="IPR007094">
    <property type="entry name" value="RNA-dir_pol_PSvirus"/>
</dbReference>
<evidence type="ECO:0000256" key="7">
    <source>
        <dbReference type="ARBA" id="ARBA00022840"/>
    </source>
</evidence>
<feature type="transmembrane region" description="Helical" evidence="11">
    <location>
        <begin position="564"/>
        <end position="583"/>
    </location>
</feature>
<reference evidence="14" key="1">
    <citation type="journal article" date="2020" name="Arch. Virol.">
        <title>Creation of a new genus in the family Secoviridae substantiated by sequence variation of newly identified strawberry latent ringspot virus isolates.</title>
        <authorList>
            <person name="Dullemans A.M."/>
            <person name="Botermans M."/>
            <person name="de Kock M.J.D."/>
            <person name="de Krom C.E."/>
            <person name="van der Lee T.A.J."/>
            <person name="Roenhorst J.W."/>
            <person name="Stulemeijer I.J.E."/>
            <person name="Verbeek M."/>
            <person name="Westenberg M."/>
            <person name="van der Vlugt R.A.A."/>
        </authorList>
    </citation>
    <scope>NUCLEOTIDE SEQUENCE</scope>
    <source>
        <strain evidence="14">Lilium_13-023</strain>
    </source>
</reference>
<protein>
    <submittedName>
        <fullName evidence="14">Polyprotein</fullName>
    </submittedName>
</protein>
<dbReference type="Gene3D" id="3.30.70.270">
    <property type="match status" value="1"/>
</dbReference>
<dbReference type="InterPro" id="IPR001205">
    <property type="entry name" value="RNA-dir_pol_C"/>
</dbReference>
<dbReference type="InterPro" id="IPR014759">
    <property type="entry name" value="Helicase_SF3_ssRNA_vir"/>
</dbReference>
<evidence type="ECO:0000256" key="5">
    <source>
        <dbReference type="ARBA" id="ARBA00022741"/>
    </source>
</evidence>
<feature type="region of interest" description="Disordered" evidence="10">
    <location>
        <begin position="1578"/>
        <end position="1605"/>
    </location>
</feature>
<evidence type="ECO:0000256" key="11">
    <source>
        <dbReference type="SAM" id="Phobius"/>
    </source>
</evidence>
<dbReference type="GO" id="GO:0006351">
    <property type="term" value="P:DNA-templated transcription"/>
    <property type="evidence" value="ECO:0007669"/>
    <property type="project" value="InterPro"/>
</dbReference>
<dbReference type="InterPro" id="IPR043502">
    <property type="entry name" value="DNA/RNA_pol_sf"/>
</dbReference>
<evidence type="ECO:0000256" key="8">
    <source>
        <dbReference type="ARBA" id="ARBA00022953"/>
    </source>
</evidence>
<keyword evidence="1" id="KW-0696">RNA-directed RNA polymerase</keyword>
<evidence type="ECO:0000256" key="10">
    <source>
        <dbReference type="SAM" id="MobiDB-lite"/>
    </source>
</evidence>
<keyword evidence="9 11" id="KW-1133">Transmembrane helix</keyword>
<evidence type="ECO:0000259" key="12">
    <source>
        <dbReference type="PROSITE" id="PS50507"/>
    </source>
</evidence>
<feature type="domain" description="SF3 helicase" evidence="13">
    <location>
        <begin position="858"/>
        <end position="1027"/>
    </location>
</feature>